<gene>
    <name evidence="2" type="ORF">Taro_025956</name>
</gene>
<evidence type="ECO:0000313" key="3">
    <source>
        <dbReference type="Proteomes" id="UP000652761"/>
    </source>
</evidence>
<comment type="caution">
    <text evidence="2">The sequence shown here is derived from an EMBL/GenBank/DDBJ whole genome shotgun (WGS) entry which is preliminary data.</text>
</comment>
<feature type="compositionally biased region" description="Basic residues" evidence="1">
    <location>
        <begin position="143"/>
        <end position="158"/>
    </location>
</feature>
<name>A0A843VM34_COLES</name>
<keyword evidence="3" id="KW-1185">Reference proteome</keyword>
<organism evidence="2 3">
    <name type="scientific">Colocasia esculenta</name>
    <name type="common">Wild taro</name>
    <name type="synonym">Arum esculentum</name>
    <dbReference type="NCBI Taxonomy" id="4460"/>
    <lineage>
        <taxon>Eukaryota</taxon>
        <taxon>Viridiplantae</taxon>
        <taxon>Streptophyta</taxon>
        <taxon>Embryophyta</taxon>
        <taxon>Tracheophyta</taxon>
        <taxon>Spermatophyta</taxon>
        <taxon>Magnoliopsida</taxon>
        <taxon>Liliopsida</taxon>
        <taxon>Araceae</taxon>
        <taxon>Aroideae</taxon>
        <taxon>Colocasieae</taxon>
        <taxon>Colocasia</taxon>
    </lineage>
</organism>
<reference evidence="2" key="1">
    <citation type="submission" date="2017-07" db="EMBL/GenBank/DDBJ databases">
        <title>Taro Niue Genome Assembly and Annotation.</title>
        <authorList>
            <person name="Atibalentja N."/>
            <person name="Keating K."/>
            <person name="Fields C.J."/>
        </authorList>
    </citation>
    <scope>NUCLEOTIDE SEQUENCE</scope>
    <source>
        <strain evidence="2">Niue_2</strain>
        <tissue evidence="2">Leaf</tissue>
    </source>
</reference>
<feature type="region of interest" description="Disordered" evidence="1">
    <location>
        <begin position="140"/>
        <end position="185"/>
    </location>
</feature>
<protein>
    <submittedName>
        <fullName evidence="2">Uncharacterized protein</fullName>
    </submittedName>
</protein>
<evidence type="ECO:0000313" key="2">
    <source>
        <dbReference type="EMBL" id="MQL93313.1"/>
    </source>
</evidence>
<dbReference type="AlphaFoldDB" id="A0A843VM34"/>
<proteinExistence type="predicted"/>
<dbReference type="EMBL" id="NMUH01001546">
    <property type="protein sequence ID" value="MQL93313.1"/>
    <property type="molecule type" value="Genomic_DNA"/>
</dbReference>
<evidence type="ECO:0000256" key="1">
    <source>
        <dbReference type="SAM" id="MobiDB-lite"/>
    </source>
</evidence>
<sequence length="185" mass="21447">MSILQPFFPSYNRTPKHHGYLNTLHQTLGTRFRTCWGRVEEFLVARELWLDPKKLIFFPVRLLRPAQIAFLDVMGEETQWKEVQHAMDNLAQSLERVVPVDDQGKMKLYKSISNSNSQETVNITVSVQKKTILPSNREIAGKQKMKRSKENKKSKKANKQANVKTQLKECRTRTCALSQSDTEKL</sequence>
<accession>A0A843VM34</accession>
<feature type="compositionally biased region" description="Polar residues" evidence="1">
    <location>
        <begin position="175"/>
        <end position="185"/>
    </location>
</feature>
<dbReference type="Proteomes" id="UP000652761">
    <property type="component" value="Unassembled WGS sequence"/>
</dbReference>